<organism evidence="2 3">
    <name type="scientific">Symbiodinium microadriaticum</name>
    <name type="common">Dinoflagellate</name>
    <name type="synonym">Zooxanthella microadriatica</name>
    <dbReference type="NCBI Taxonomy" id="2951"/>
    <lineage>
        <taxon>Eukaryota</taxon>
        <taxon>Sar</taxon>
        <taxon>Alveolata</taxon>
        <taxon>Dinophyceae</taxon>
        <taxon>Suessiales</taxon>
        <taxon>Symbiodiniaceae</taxon>
        <taxon>Symbiodinium</taxon>
    </lineage>
</organism>
<reference evidence="2 3" key="1">
    <citation type="submission" date="2016-02" db="EMBL/GenBank/DDBJ databases">
        <title>Genome analysis of coral dinoflagellate symbionts highlights evolutionary adaptations to a symbiotic lifestyle.</title>
        <authorList>
            <person name="Aranda M."/>
            <person name="Li Y."/>
            <person name="Liew Y.J."/>
            <person name="Baumgarten S."/>
            <person name="Simakov O."/>
            <person name="Wilson M."/>
            <person name="Piel J."/>
            <person name="Ashoor H."/>
            <person name="Bougouffa S."/>
            <person name="Bajic V.B."/>
            <person name="Ryu T."/>
            <person name="Ravasi T."/>
            <person name="Bayer T."/>
            <person name="Micklem G."/>
            <person name="Kim H."/>
            <person name="Bhak J."/>
            <person name="Lajeunesse T.C."/>
            <person name="Voolstra C.R."/>
        </authorList>
    </citation>
    <scope>NUCLEOTIDE SEQUENCE [LARGE SCALE GENOMIC DNA]</scope>
    <source>
        <strain evidence="2 3">CCMP2467</strain>
    </source>
</reference>
<keyword evidence="1" id="KW-0812">Transmembrane</keyword>
<accession>A0A1Q9C3H0</accession>
<sequence length="102" mass="11375">MVACIGNLTMKVQMLQERASSVQTQEDRATFALVIAVAALTTSLILFALACLAMAMWWRFHREPTSIGPVSAFADIQEPVQLPMTHPRLWERVDHGVPSDRP</sequence>
<proteinExistence type="predicted"/>
<evidence type="ECO:0000256" key="1">
    <source>
        <dbReference type="SAM" id="Phobius"/>
    </source>
</evidence>
<dbReference type="AlphaFoldDB" id="A0A1Q9C3H0"/>
<protein>
    <submittedName>
        <fullName evidence="2">Uncharacterized protein</fullName>
    </submittedName>
</protein>
<dbReference type="Proteomes" id="UP000186817">
    <property type="component" value="Unassembled WGS sequence"/>
</dbReference>
<feature type="transmembrane region" description="Helical" evidence="1">
    <location>
        <begin position="31"/>
        <end position="58"/>
    </location>
</feature>
<keyword evidence="1" id="KW-0472">Membrane</keyword>
<evidence type="ECO:0000313" key="2">
    <source>
        <dbReference type="EMBL" id="OLP77462.1"/>
    </source>
</evidence>
<dbReference type="EMBL" id="LSRX01001762">
    <property type="protein sequence ID" value="OLP77462.1"/>
    <property type="molecule type" value="Genomic_DNA"/>
</dbReference>
<gene>
    <name evidence="2" type="ORF">AK812_SmicGene42469</name>
</gene>
<evidence type="ECO:0000313" key="3">
    <source>
        <dbReference type="Proteomes" id="UP000186817"/>
    </source>
</evidence>
<keyword evidence="1" id="KW-1133">Transmembrane helix</keyword>
<name>A0A1Q9C3H0_SYMMI</name>
<comment type="caution">
    <text evidence="2">The sequence shown here is derived from an EMBL/GenBank/DDBJ whole genome shotgun (WGS) entry which is preliminary data.</text>
</comment>
<keyword evidence="3" id="KW-1185">Reference proteome</keyword>